<gene>
    <name evidence="2" type="ORF">PARMNEM_LOCUS18898</name>
</gene>
<accession>A0AAV1LYZ1</accession>
<organism evidence="2 3">
    <name type="scientific">Parnassius mnemosyne</name>
    <name type="common">clouded apollo</name>
    <dbReference type="NCBI Taxonomy" id="213953"/>
    <lineage>
        <taxon>Eukaryota</taxon>
        <taxon>Metazoa</taxon>
        <taxon>Ecdysozoa</taxon>
        <taxon>Arthropoda</taxon>
        <taxon>Hexapoda</taxon>
        <taxon>Insecta</taxon>
        <taxon>Pterygota</taxon>
        <taxon>Neoptera</taxon>
        <taxon>Endopterygota</taxon>
        <taxon>Lepidoptera</taxon>
        <taxon>Glossata</taxon>
        <taxon>Ditrysia</taxon>
        <taxon>Papilionoidea</taxon>
        <taxon>Papilionidae</taxon>
        <taxon>Parnassiinae</taxon>
        <taxon>Parnassini</taxon>
        <taxon>Parnassius</taxon>
        <taxon>Driopa</taxon>
    </lineage>
</organism>
<evidence type="ECO:0000313" key="2">
    <source>
        <dbReference type="EMBL" id="CAK1600100.1"/>
    </source>
</evidence>
<feature type="region of interest" description="Disordered" evidence="1">
    <location>
        <begin position="328"/>
        <end position="384"/>
    </location>
</feature>
<evidence type="ECO:0000313" key="3">
    <source>
        <dbReference type="Proteomes" id="UP001314205"/>
    </source>
</evidence>
<protein>
    <submittedName>
        <fullName evidence="2">Uncharacterized protein</fullName>
    </submittedName>
</protein>
<feature type="compositionally biased region" description="Low complexity" evidence="1">
    <location>
        <begin position="329"/>
        <end position="365"/>
    </location>
</feature>
<comment type="caution">
    <text evidence="2">The sequence shown here is derived from an EMBL/GenBank/DDBJ whole genome shotgun (WGS) entry which is preliminary data.</text>
</comment>
<name>A0AAV1LYZ1_9NEOP</name>
<keyword evidence="3" id="KW-1185">Reference proteome</keyword>
<dbReference type="AlphaFoldDB" id="A0AAV1LYZ1"/>
<feature type="compositionally biased region" description="Polar residues" evidence="1">
    <location>
        <begin position="375"/>
        <end position="384"/>
    </location>
</feature>
<dbReference type="Proteomes" id="UP001314205">
    <property type="component" value="Unassembled WGS sequence"/>
</dbReference>
<evidence type="ECO:0000256" key="1">
    <source>
        <dbReference type="SAM" id="MobiDB-lite"/>
    </source>
</evidence>
<dbReference type="EMBL" id="CAVLGL010000115">
    <property type="protein sequence ID" value="CAK1600100.1"/>
    <property type="molecule type" value="Genomic_DNA"/>
</dbReference>
<reference evidence="2 3" key="1">
    <citation type="submission" date="2023-11" db="EMBL/GenBank/DDBJ databases">
        <authorList>
            <person name="Hedman E."/>
            <person name="Englund M."/>
            <person name="Stromberg M."/>
            <person name="Nyberg Akerstrom W."/>
            <person name="Nylinder S."/>
            <person name="Jareborg N."/>
            <person name="Kallberg Y."/>
            <person name="Kronander E."/>
        </authorList>
    </citation>
    <scope>NUCLEOTIDE SEQUENCE [LARGE SCALE GENOMIC DNA]</scope>
</reference>
<proteinExistence type="predicted"/>
<sequence>MLITTPFIILLCNRKTRPLASKIRRGGGYKTVGFLQHIAHNPTSAMRSAILVISLVAAAVAEAPYHLPRPAVHAPSFNYAQPAPPPPPLSPTILQHLAPLPQLPHPHLPTQAFHSQPVSQPHSVPSGYSYPQPASQPLITNYQTAAQPQISYYSIPQPAPQPISVNYLRPQQIYQQPSISYVQPQVQLPVTPIRPLPAFVTTQQPSPIKYYQQQHYTPGQGYTSQLPQTQSISFISQFPLQSKSPSGISTPSLSSYQADLNYYNTAAQIQTHREALDSTVVNRVQNIIKENEHTSAREAGYLSLVSGVTLENAKPSVEISSFVENTHLPSQSQGSSFSSTSSSLSSSGSYSLPSISTESQSSSNSGNLNFLPDTQPATSYGTPN</sequence>